<accession>A0ABW9Z0D8</accession>
<keyword evidence="3" id="KW-1185">Reference proteome</keyword>
<dbReference type="Proteomes" id="UP000818323">
    <property type="component" value="Unassembled WGS sequence"/>
</dbReference>
<dbReference type="SMART" id="SM00849">
    <property type="entry name" value="Lactamase_B"/>
    <property type="match status" value="1"/>
</dbReference>
<dbReference type="RefSeq" id="WP_161724116.1">
    <property type="nucleotide sequence ID" value="NZ_JAAAXI010000011.1"/>
</dbReference>
<organism evidence="2 3">
    <name type="scientific">Microvirga arsenatis</name>
    <dbReference type="NCBI Taxonomy" id="2692265"/>
    <lineage>
        <taxon>Bacteria</taxon>
        <taxon>Pseudomonadati</taxon>
        <taxon>Pseudomonadota</taxon>
        <taxon>Alphaproteobacteria</taxon>
        <taxon>Hyphomicrobiales</taxon>
        <taxon>Methylobacteriaceae</taxon>
        <taxon>Microvirga</taxon>
    </lineage>
</organism>
<comment type="caution">
    <text evidence="2">The sequence shown here is derived from an EMBL/GenBank/DDBJ whole genome shotgun (WGS) entry which is preliminary data.</text>
</comment>
<evidence type="ECO:0000313" key="3">
    <source>
        <dbReference type="Proteomes" id="UP000818323"/>
    </source>
</evidence>
<reference evidence="2 3" key="1">
    <citation type="submission" date="2020-01" db="EMBL/GenBank/DDBJ databases">
        <title>Microvirga sp. nov., an arsenate reduction bacterium isolated from Tibet hotspring sediments.</title>
        <authorList>
            <person name="Yuan C.-G."/>
        </authorList>
    </citation>
    <scope>NUCLEOTIDE SEQUENCE [LARGE SCALE GENOMIC DNA]</scope>
    <source>
        <strain evidence="2 3">SYSU G3D203</strain>
    </source>
</reference>
<name>A0ABW9Z0D8_9HYPH</name>
<proteinExistence type="predicted"/>
<evidence type="ECO:0000313" key="2">
    <source>
        <dbReference type="EMBL" id="NBJ25895.1"/>
    </source>
</evidence>
<protein>
    <submittedName>
        <fullName evidence="2">MBL fold metallo-hydrolase</fullName>
    </submittedName>
</protein>
<feature type="domain" description="Metallo-beta-lactamase" evidence="1">
    <location>
        <begin position="23"/>
        <end position="183"/>
    </location>
</feature>
<gene>
    <name evidence="2" type="ORF">GR303_16175</name>
</gene>
<dbReference type="Pfam" id="PF00753">
    <property type="entry name" value="Lactamase_B"/>
    <property type="match status" value="1"/>
</dbReference>
<dbReference type="PANTHER" id="PTHR42773:SF1">
    <property type="entry name" value="METALLO-BETA-LACTAMASE FAMILY PROTEIN"/>
    <property type="match status" value="1"/>
</dbReference>
<dbReference type="PANTHER" id="PTHR42773">
    <property type="entry name" value="METALLO-BETA-LACTAMASE-RELATED"/>
    <property type="match status" value="1"/>
</dbReference>
<dbReference type="Gene3D" id="3.60.15.10">
    <property type="entry name" value="Ribonuclease Z/Hydroxyacylglutathione hydrolase-like"/>
    <property type="match status" value="1"/>
</dbReference>
<dbReference type="EMBL" id="JAAAXJ010000008">
    <property type="protein sequence ID" value="NBJ25895.1"/>
    <property type="molecule type" value="Genomic_DNA"/>
</dbReference>
<dbReference type="InterPro" id="IPR001279">
    <property type="entry name" value="Metallo-B-lactamas"/>
</dbReference>
<evidence type="ECO:0000259" key="1">
    <source>
        <dbReference type="SMART" id="SM00849"/>
    </source>
</evidence>
<sequence>MERLFDHLYAVGAETLSFAPTFHGRAFLLRRRDGNLLVYSSGRIQEEADALLAQGGISRHYLNHRHQAMTSCDWVSERFAAPLHVPKLEEAAIAATCRVGGTFEGRELHFPDFEVIPTPGHTEGSTCFLWSDGQRRYLFTGDTIYLKDGEWVAAVLGVSDRAAYLRSLALIGELDFDVIVPSMARGPAYQETNRADIRRRIAAIAERLERGETS</sequence>
<dbReference type="InterPro" id="IPR036866">
    <property type="entry name" value="RibonucZ/Hydroxyglut_hydro"/>
</dbReference>
<dbReference type="SUPFAM" id="SSF56281">
    <property type="entry name" value="Metallo-hydrolase/oxidoreductase"/>
    <property type="match status" value="1"/>
</dbReference>